<proteinExistence type="predicted"/>
<dbReference type="Pfam" id="PF01957">
    <property type="entry name" value="NfeD"/>
    <property type="match status" value="1"/>
</dbReference>
<gene>
    <name evidence="7" type="ORF">Enr13x_32220</name>
</gene>
<dbReference type="PANTHER" id="PTHR33507">
    <property type="entry name" value="INNER MEMBRANE PROTEIN YBBJ"/>
    <property type="match status" value="1"/>
</dbReference>
<evidence type="ECO:0000256" key="3">
    <source>
        <dbReference type="ARBA" id="ARBA00022989"/>
    </source>
</evidence>
<evidence type="ECO:0000256" key="1">
    <source>
        <dbReference type="ARBA" id="ARBA00004141"/>
    </source>
</evidence>
<feature type="transmembrane region" description="Helical" evidence="5">
    <location>
        <begin position="52"/>
        <end position="74"/>
    </location>
</feature>
<keyword evidence="4 5" id="KW-0472">Membrane</keyword>
<dbReference type="InterPro" id="IPR002810">
    <property type="entry name" value="NfeD-like_C"/>
</dbReference>
<evidence type="ECO:0000259" key="6">
    <source>
        <dbReference type="Pfam" id="PF01957"/>
    </source>
</evidence>
<evidence type="ECO:0000256" key="5">
    <source>
        <dbReference type="SAM" id="Phobius"/>
    </source>
</evidence>
<keyword evidence="3 5" id="KW-1133">Transmembrane helix</keyword>
<dbReference type="InterPro" id="IPR012340">
    <property type="entry name" value="NA-bd_OB-fold"/>
</dbReference>
<sequence>MPLTYSLALLALFYVLLVGEFFIPSAGMVGFAAAIAATTSIVIAFTHSATAGFAVTATVAVSTPVVLVMMIRYWPHTSIGKRILNRRPGQLDEPTESRLRGGERRKDLVGRSGVAKTNLLPSGLVVIDGKRLDAVSDGSPIDAGTAIVVTSAVAGKLRVRVAERSDLDPEQVDVERRTESIEATLESLDLDELDE</sequence>
<dbReference type="EMBL" id="CP037423">
    <property type="protein sequence ID" value="QDV43366.1"/>
    <property type="molecule type" value="Genomic_DNA"/>
</dbReference>
<dbReference type="OrthoDB" id="283587at2"/>
<dbReference type="PANTHER" id="PTHR33507:SF4">
    <property type="entry name" value="NODULATION COMPETITIVENESS PROTEIN NFED"/>
    <property type="match status" value="1"/>
</dbReference>
<protein>
    <recommendedName>
        <fullName evidence="6">NfeD-like C-terminal domain-containing protein</fullName>
    </recommendedName>
</protein>
<dbReference type="AlphaFoldDB" id="A0A518HR85"/>
<dbReference type="Gene3D" id="2.40.50.140">
    <property type="entry name" value="Nucleic acid-binding proteins"/>
    <property type="match status" value="1"/>
</dbReference>
<dbReference type="RefSeq" id="WP_145387471.1">
    <property type="nucleotide sequence ID" value="NZ_CP037423.1"/>
</dbReference>
<evidence type="ECO:0000313" key="7">
    <source>
        <dbReference type="EMBL" id="QDV43366.1"/>
    </source>
</evidence>
<evidence type="ECO:0000256" key="4">
    <source>
        <dbReference type="ARBA" id="ARBA00023136"/>
    </source>
</evidence>
<reference evidence="7 8" key="1">
    <citation type="submission" date="2019-03" db="EMBL/GenBank/DDBJ databases">
        <title>Deep-cultivation of Planctomycetes and their phenomic and genomic characterization uncovers novel biology.</title>
        <authorList>
            <person name="Wiegand S."/>
            <person name="Jogler M."/>
            <person name="Boedeker C."/>
            <person name="Pinto D."/>
            <person name="Vollmers J."/>
            <person name="Rivas-Marin E."/>
            <person name="Kohn T."/>
            <person name="Peeters S.H."/>
            <person name="Heuer A."/>
            <person name="Rast P."/>
            <person name="Oberbeckmann S."/>
            <person name="Bunk B."/>
            <person name="Jeske O."/>
            <person name="Meyerdierks A."/>
            <person name="Storesund J.E."/>
            <person name="Kallscheuer N."/>
            <person name="Luecker S."/>
            <person name="Lage O.M."/>
            <person name="Pohl T."/>
            <person name="Merkel B.J."/>
            <person name="Hornburger P."/>
            <person name="Mueller R.-W."/>
            <person name="Bruemmer F."/>
            <person name="Labrenz M."/>
            <person name="Spormann A.M."/>
            <person name="Op den Camp H."/>
            <person name="Overmann J."/>
            <person name="Amann R."/>
            <person name="Jetten M.S.M."/>
            <person name="Mascher T."/>
            <person name="Medema M.H."/>
            <person name="Devos D.P."/>
            <person name="Kaster A.-K."/>
            <person name="Ovreas L."/>
            <person name="Rohde M."/>
            <person name="Galperin M.Y."/>
            <person name="Jogler C."/>
        </authorList>
    </citation>
    <scope>NUCLEOTIDE SEQUENCE [LARGE SCALE GENOMIC DNA]</scope>
    <source>
        <strain evidence="7 8">Enr13</strain>
    </source>
</reference>
<name>A0A518HR85_9BACT</name>
<feature type="domain" description="NfeD-like C-terminal" evidence="6">
    <location>
        <begin position="106"/>
        <end position="160"/>
    </location>
</feature>
<organism evidence="7 8">
    <name type="scientific">Stieleria neptunia</name>
    <dbReference type="NCBI Taxonomy" id="2527979"/>
    <lineage>
        <taxon>Bacteria</taxon>
        <taxon>Pseudomonadati</taxon>
        <taxon>Planctomycetota</taxon>
        <taxon>Planctomycetia</taxon>
        <taxon>Pirellulales</taxon>
        <taxon>Pirellulaceae</taxon>
        <taxon>Stieleria</taxon>
    </lineage>
</organism>
<evidence type="ECO:0000256" key="2">
    <source>
        <dbReference type="ARBA" id="ARBA00022692"/>
    </source>
</evidence>
<dbReference type="Proteomes" id="UP000319004">
    <property type="component" value="Chromosome"/>
</dbReference>
<dbReference type="GO" id="GO:0016020">
    <property type="term" value="C:membrane"/>
    <property type="evidence" value="ECO:0007669"/>
    <property type="project" value="UniProtKB-SubCell"/>
</dbReference>
<evidence type="ECO:0000313" key="8">
    <source>
        <dbReference type="Proteomes" id="UP000319004"/>
    </source>
</evidence>
<accession>A0A518HR85</accession>
<dbReference type="KEGG" id="snep:Enr13x_32220"/>
<comment type="subcellular location">
    <subcellularLocation>
        <location evidence="1">Membrane</location>
        <topology evidence="1">Multi-pass membrane protein</topology>
    </subcellularLocation>
</comment>
<keyword evidence="8" id="KW-1185">Reference proteome</keyword>
<dbReference type="InterPro" id="IPR052165">
    <property type="entry name" value="Membrane_assoc_protease"/>
</dbReference>
<keyword evidence="2 5" id="KW-0812">Transmembrane</keyword>